<reference evidence="8 9" key="2">
    <citation type="submission" date="2008-10" db="EMBL/GenBank/DDBJ databases">
        <authorList>
            <person name="Fulton L."/>
            <person name="Clifton S."/>
            <person name="Fulton B."/>
            <person name="Xu J."/>
            <person name="Minx P."/>
            <person name="Pepin K.H."/>
            <person name="Johnson M."/>
            <person name="Bhonagiri V."/>
            <person name="Nash W.E."/>
            <person name="Mardis E.R."/>
            <person name="Wilson R.K."/>
        </authorList>
    </citation>
    <scope>NUCLEOTIDE SEQUENCE [LARGE SCALE GENOMIC DNA]</scope>
    <source>
        <strain evidence="8 9">DSM 30120</strain>
    </source>
</reference>
<keyword evidence="4" id="KW-0813">Transport</keyword>
<organism evidence="8 9">
    <name type="scientific">Providencia alcalifaciens DSM 30120</name>
    <dbReference type="NCBI Taxonomy" id="520999"/>
    <lineage>
        <taxon>Bacteria</taxon>
        <taxon>Pseudomonadati</taxon>
        <taxon>Pseudomonadota</taxon>
        <taxon>Gammaproteobacteria</taxon>
        <taxon>Enterobacterales</taxon>
        <taxon>Morganellaceae</taxon>
        <taxon>Providencia</taxon>
    </lineage>
</organism>
<dbReference type="InterPro" id="IPR001123">
    <property type="entry name" value="LeuE-type"/>
</dbReference>
<comment type="subcellular location">
    <subcellularLocation>
        <location evidence="1">Cell membrane</location>
        <topology evidence="1">Multi-pass membrane protein</topology>
    </subcellularLocation>
</comment>
<gene>
    <name evidence="8" type="ORF">PROVALCAL_03079</name>
</gene>
<feature type="transmembrane region" description="Helical" evidence="7">
    <location>
        <begin position="80"/>
        <end position="104"/>
    </location>
</feature>
<evidence type="ECO:0000256" key="3">
    <source>
        <dbReference type="ARBA" id="ARBA00022692"/>
    </source>
</evidence>
<evidence type="ECO:0000256" key="1">
    <source>
        <dbReference type="ARBA" id="ARBA00004651"/>
    </source>
</evidence>
<keyword evidence="5 7" id="KW-1133">Transmembrane helix</keyword>
<evidence type="ECO:0000256" key="7">
    <source>
        <dbReference type="SAM" id="Phobius"/>
    </source>
</evidence>
<dbReference type="GO" id="GO:0015171">
    <property type="term" value="F:amino acid transmembrane transporter activity"/>
    <property type="evidence" value="ECO:0007669"/>
    <property type="project" value="TreeGrafter"/>
</dbReference>
<dbReference type="Pfam" id="PF01810">
    <property type="entry name" value="LysE"/>
    <property type="match status" value="1"/>
</dbReference>
<keyword evidence="6 7" id="KW-0472">Membrane</keyword>
<name>B6XI90_9GAMM</name>
<evidence type="ECO:0000256" key="6">
    <source>
        <dbReference type="ARBA" id="ARBA00023136"/>
    </source>
</evidence>
<keyword evidence="2" id="KW-1003">Cell membrane</keyword>
<evidence type="ECO:0000256" key="5">
    <source>
        <dbReference type="ARBA" id="ARBA00022989"/>
    </source>
</evidence>
<protein>
    <submittedName>
        <fullName evidence="8">Translocator protein, LysE family</fullName>
    </submittedName>
</protein>
<evidence type="ECO:0000313" key="9">
    <source>
        <dbReference type="Proteomes" id="UP000003729"/>
    </source>
</evidence>
<dbReference type="EMBL" id="ABXW01000053">
    <property type="protein sequence ID" value="EEB45053.1"/>
    <property type="molecule type" value="Genomic_DNA"/>
</dbReference>
<evidence type="ECO:0000256" key="4">
    <source>
        <dbReference type="ARBA" id="ARBA00022970"/>
    </source>
</evidence>
<reference evidence="8 9" key="1">
    <citation type="submission" date="2008-10" db="EMBL/GenBank/DDBJ databases">
        <title>Draft genome sequence of Providencia alcalifaciens (DSM 30120).</title>
        <authorList>
            <person name="Sudarsanam P."/>
            <person name="Ley R."/>
            <person name="Guruge J."/>
            <person name="Turnbaugh P.J."/>
            <person name="Mahowald M."/>
            <person name="Liep D."/>
            <person name="Gordon J."/>
        </authorList>
    </citation>
    <scope>NUCLEOTIDE SEQUENCE [LARGE SCALE GENOMIC DNA]</scope>
    <source>
        <strain evidence="8 9">DSM 30120</strain>
    </source>
</reference>
<feature type="transmembrane region" description="Helical" evidence="7">
    <location>
        <begin position="110"/>
        <end position="128"/>
    </location>
</feature>
<dbReference type="eggNOG" id="COG1280">
    <property type="taxonomic scope" value="Bacteria"/>
</dbReference>
<dbReference type="Proteomes" id="UP000003729">
    <property type="component" value="Unassembled WGS sequence"/>
</dbReference>
<dbReference type="GO" id="GO:0005886">
    <property type="term" value="C:plasma membrane"/>
    <property type="evidence" value="ECO:0007669"/>
    <property type="project" value="UniProtKB-SubCell"/>
</dbReference>
<sequence length="236" mass="25382">MTSNKTTKFQRKIAIITKHFSLHKKTIINRGVWMELQTLLLFSATVIPLVCTPGPDILFISSQGLSGGISAAWKANLGIILGYVAHAILAALGLAAIVAASPFIFHTIKWVGVAYVAYLAVRMLLSALKSKALQLNTVSTKAVIGKAFLTSFLNPKGLLVYFAILPNFIHVSESVAIQSLILSATFITSCIIIYGTIGMVFASMHSKHQYNDKKRRITEGVSGGMLTFAAIGLANS</sequence>
<feature type="transmembrane region" description="Helical" evidence="7">
    <location>
        <begin position="148"/>
        <end position="169"/>
    </location>
</feature>
<proteinExistence type="predicted"/>
<keyword evidence="4" id="KW-0029">Amino-acid transport</keyword>
<evidence type="ECO:0000313" key="8">
    <source>
        <dbReference type="EMBL" id="EEB45053.1"/>
    </source>
</evidence>
<dbReference type="AlphaFoldDB" id="B6XI90"/>
<accession>B6XI90</accession>
<feature type="transmembrane region" description="Helical" evidence="7">
    <location>
        <begin position="175"/>
        <end position="197"/>
    </location>
</feature>
<evidence type="ECO:0000256" key="2">
    <source>
        <dbReference type="ARBA" id="ARBA00022475"/>
    </source>
</evidence>
<comment type="caution">
    <text evidence="8">The sequence shown here is derived from an EMBL/GenBank/DDBJ whole genome shotgun (WGS) entry which is preliminary data.</text>
</comment>
<dbReference type="PANTHER" id="PTHR30086:SF20">
    <property type="entry name" value="ARGININE EXPORTER PROTEIN ARGO-RELATED"/>
    <property type="match status" value="1"/>
</dbReference>
<dbReference type="PANTHER" id="PTHR30086">
    <property type="entry name" value="ARGININE EXPORTER PROTEIN ARGO"/>
    <property type="match status" value="1"/>
</dbReference>
<keyword evidence="3 7" id="KW-0812">Transmembrane</keyword>